<evidence type="ECO:0000256" key="8">
    <source>
        <dbReference type="ARBA" id="ARBA00023274"/>
    </source>
</evidence>
<dbReference type="GO" id="GO:0071011">
    <property type="term" value="C:precatalytic spliceosome"/>
    <property type="evidence" value="ECO:0007669"/>
    <property type="project" value="TreeGrafter"/>
</dbReference>
<comment type="subcellular location">
    <subcellularLocation>
        <location evidence="1">Nucleus</location>
    </subcellularLocation>
</comment>
<dbReference type="GO" id="GO:0046540">
    <property type="term" value="C:U4/U6 x U5 tri-snRNP complex"/>
    <property type="evidence" value="ECO:0007669"/>
    <property type="project" value="InterPro"/>
</dbReference>
<reference evidence="11" key="1">
    <citation type="submission" date="2021-01" db="EMBL/GenBank/DDBJ databases">
        <authorList>
            <consortium name="Genoscope - CEA"/>
            <person name="William W."/>
        </authorList>
    </citation>
    <scope>NUCLEOTIDE SEQUENCE</scope>
</reference>
<dbReference type="InterPro" id="IPR012976">
    <property type="entry name" value="NOSIC"/>
</dbReference>
<comment type="caution">
    <text evidence="11">The sequence shown here is derived from an EMBL/GenBank/DDBJ whole genome shotgun (WGS) entry which is preliminary data.</text>
</comment>
<evidence type="ECO:0000259" key="10">
    <source>
        <dbReference type="PROSITE" id="PS51358"/>
    </source>
</evidence>
<dbReference type="SMART" id="SM00931">
    <property type="entry name" value="NOSIC"/>
    <property type="match status" value="1"/>
</dbReference>
<dbReference type="InterPro" id="IPR019175">
    <property type="entry name" value="Prp31_C"/>
</dbReference>
<dbReference type="PANTHER" id="PTHR13904">
    <property type="entry name" value="PRE-MRNA SPLICING FACTOR PRP31"/>
    <property type="match status" value="1"/>
</dbReference>
<dbReference type="FunFam" id="1.10.246.90:FF:000002">
    <property type="entry name" value="U4/U6 small nuclear ribonucleoprotein Prp31"/>
    <property type="match status" value="1"/>
</dbReference>
<evidence type="ECO:0000313" key="12">
    <source>
        <dbReference type="Proteomes" id="UP000688137"/>
    </source>
</evidence>
<dbReference type="GO" id="GO:0003723">
    <property type="term" value="F:RNA binding"/>
    <property type="evidence" value="ECO:0007669"/>
    <property type="project" value="UniProtKB-KW"/>
</dbReference>
<keyword evidence="4" id="KW-0747">Spliceosome</keyword>
<keyword evidence="6" id="KW-0508">mRNA splicing</keyword>
<proteinExistence type="inferred from homology"/>
<feature type="domain" description="Nop" evidence="10">
    <location>
        <begin position="189"/>
        <end position="307"/>
    </location>
</feature>
<evidence type="ECO:0000313" key="11">
    <source>
        <dbReference type="EMBL" id="CAD8049218.1"/>
    </source>
</evidence>
<keyword evidence="5" id="KW-0694">RNA-binding</keyword>
<evidence type="ECO:0000256" key="1">
    <source>
        <dbReference type="ARBA" id="ARBA00004123"/>
    </source>
</evidence>
<evidence type="ECO:0000256" key="7">
    <source>
        <dbReference type="ARBA" id="ARBA00023242"/>
    </source>
</evidence>
<evidence type="ECO:0000256" key="2">
    <source>
        <dbReference type="ARBA" id="ARBA00005572"/>
    </source>
</evidence>
<dbReference type="EMBL" id="CAJJDM010000010">
    <property type="protein sequence ID" value="CAD8049218.1"/>
    <property type="molecule type" value="Genomic_DNA"/>
</dbReference>
<feature type="compositionally biased region" description="Basic residues" evidence="9">
    <location>
        <begin position="325"/>
        <end position="337"/>
    </location>
</feature>
<keyword evidence="7" id="KW-0539">Nucleus</keyword>
<feature type="region of interest" description="Disordered" evidence="9">
    <location>
        <begin position="305"/>
        <end position="339"/>
    </location>
</feature>
<name>A0A8S1K187_PARPR</name>
<evidence type="ECO:0000256" key="6">
    <source>
        <dbReference type="ARBA" id="ARBA00023187"/>
    </source>
</evidence>
<dbReference type="GO" id="GO:0000244">
    <property type="term" value="P:spliceosomal tri-snRNP complex assembly"/>
    <property type="evidence" value="ECO:0007669"/>
    <property type="project" value="InterPro"/>
</dbReference>
<dbReference type="Pfam" id="PF01798">
    <property type="entry name" value="Nop"/>
    <property type="match status" value="1"/>
</dbReference>
<dbReference type="Pfam" id="PF09785">
    <property type="entry name" value="Prp31_C"/>
    <property type="match status" value="1"/>
</dbReference>
<evidence type="ECO:0000256" key="5">
    <source>
        <dbReference type="ARBA" id="ARBA00022884"/>
    </source>
</evidence>
<evidence type="ECO:0000256" key="3">
    <source>
        <dbReference type="ARBA" id="ARBA00022664"/>
    </source>
</evidence>
<dbReference type="Proteomes" id="UP000688137">
    <property type="component" value="Unassembled WGS sequence"/>
</dbReference>
<dbReference type="OMA" id="IGNGPMD"/>
<organism evidence="11 12">
    <name type="scientific">Paramecium primaurelia</name>
    <dbReference type="NCBI Taxonomy" id="5886"/>
    <lineage>
        <taxon>Eukaryota</taxon>
        <taxon>Sar</taxon>
        <taxon>Alveolata</taxon>
        <taxon>Ciliophora</taxon>
        <taxon>Intramacronucleata</taxon>
        <taxon>Oligohymenophorea</taxon>
        <taxon>Peniculida</taxon>
        <taxon>Parameciidae</taxon>
        <taxon>Paramecium</taxon>
    </lineage>
</organism>
<dbReference type="InterPro" id="IPR027105">
    <property type="entry name" value="Prp31"/>
</dbReference>
<gene>
    <name evidence="11" type="ORF">PPRIM_AZ9-3.1.T0130332</name>
</gene>
<protein>
    <recommendedName>
        <fullName evidence="10">Nop domain-containing protein</fullName>
    </recommendedName>
</protein>
<keyword evidence="8" id="KW-0687">Ribonucleoprotein</keyword>
<sequence>MIDKDFMQDLEDEEEQQIVEAKQQIEDEPTCSLLKDSKFLQHYQRVQEVSAYQIQDETIDASHEEYHLILRSNEYSTIIDQEILNIHKQLKDVYHKKFPELEKIIINPIEYVKIVQLIRNAIDLQAIDFSKLLSGQQVVAVNIAAKQSLVGQLSEEDIALVDQLCHKIETLDTYNQKIICYIESRMKYIAPNVSALIGTQLASKLMAAAGGIEKLANMPAGNIQVMGSVKKNMLGMSRAMHNRNTGYFGTLEIVQKASGKLQNQIVRMLATNVAKAARVDNMKTCPKGNVGEDLRIKMMKRYQKIQEPPPAKLEKPLPIPDENKKRRRGGKRFRKQKERLAMTEVRKYANRLKFGLEAEDEIKDTGIGLGMLSQGIGKVKLHIKKDKPIGLSKKLQQRLAQTKTQSGGGTGGLTSSIAFTPTQGIELINPEPGYLSKVPDQYFNRESGFRTVLRKEREFGRQY</sequence>
<dbReference type="InterPro" id="IPR002687">
    <property type="entry name" value="Nop_dom"/>
</dbReference>
<dbReference type="PROSITE" id="PS51358">
    <property type="entry name" value="NOP"/>
    <property type="match status" value="1"/>
</dbReference>
<dbReference type="AlphaFoldDB" id="A0A8S1K187"/>
<keyword evidence="12" id="KW-1185">Reference proteome</keyword>
<evidence type="ECO:0000256" key="4">
    <source>
        <dbReference type="ARBA" id="ARBA00022728"/>
    </source>
</evidence>
<dbReference type="GO" id="GO:0005687">
    <property type="term" value="C:U4 snRNP"/>
    <property type="evidence" value="ECO:0007669"/>
    <property type="project" value="TreeGrafter"/>
</dbReference>
<keyword evidence="3" id="KW-0507">mRNA processing</keyword>
<comment type="similarity">
    <text evidence="2">Belongs to the PRP31 family.</text>
</comment>
<accession>A0A8S1K187</accession>
<dbReference type="PANTHER" id="PTHR13904:SF0">
    <property type="entry name" value="U4_U6 SMALL NUCLEAR RIBONUCLEOPROTEIN PRP31"/>
    <property type="match status" value="1"/>
</dbReference>
<evidence type="ECO:0000256" key="9">
    <source>
        <dbReference type="SAM" id="MobiDB-lite"/>
    </source>
</evidence>